<dbReference type="KEGG" id="vg:15042077"/>
<evidence type="ECO:0000313" key="3">
    <source>
        <dbReference type="Proteomes" id="UP000011861"/>
    </source>
</evidence>
<evidence type="ECO:0000313" key="2">
    <source>
        <dbReference type="EMBL" id="BAM99136.1"/>
    </source>
</evidence>
<dbReference type="RefSeq" id="YP_007678082.1">
    <property type="nucleotide sequence ID" value="NC_020883.1"/>
</dbReference>
<proteinExistence type="predicted"/>
<evidence type="ECO:0000256" key="1">
    <source>
        <dbReference type="SAM" id="MobiDB-lite"/>
    </source>
</evidence>
<dbReference type="Proteomes" id="UP000011861">
    <property type="component" value="Segment"/>
</dbReference>
<feature type="compositionally biased region" description="Acidic residues" evidence="1">
    <location>
        <begin position="561"/>
        <end position="583"/>
    </location>
</feature>
<organism evidence="2 3">
    <name type="scientific">Bacillus phage PM1</name>
    <dbReference type="NCBI Taxonomy" id="547228"/>
    <lineage>
        <taxon>Viruses</taxon>
        <taxon>Duplodnaviria</taxon>
        <taxon>Heunggongvirae</taxon>
        <taxon>Uroviricota</taxon>
        <taxon>Caudoviricetes</taxon>
        <taxon>Pemunavirus</taxon>
        <taxon>Pemunavirus PM1</taxon>
    </lineage>
</organism>
<dbReference type="EMBL" id="AB711120">
    <property type="protein sequence ID" value="BAM99136.1"/>
    <property type="molecule type" value="Genomic_DNA"/>
</dbReference>
<protein>
    <recommendedName>
        <fullName evidence="4">Portal protein</fullName>
    </recommendedName>
</protein>
<dbReference type="OrthoDB" id="30056at10239"/>
<feature type="region of interest" description="Disordered" evidence="1">
    <location>
        <begin position="552"/>
        <end position="589"/>
    </location>
</feature>
<sequence length="589" mass="67324">MIDWTVRGWTDKTTKNVHGDYERYRQLYEGKHELLFPRAKRLIEEGDAVGRFLDSSQTARETQTPYVIFNLPKVIAEIPATMVSGSIGQIKSSITTGEIDPDIEEDTDEMIEGPQDEEEAGKNENNTVIDLQNEIIEQITKNSKLERRHWSNIVQHQVDGGIVAAPVIDELGPRIVFKARDVYFPHDDEKGADLAYYIDHGQYGQFLHIYRERVEKDGLRTTNMLYPVVKAKGDVKKEIKKGELVTNVEGAEDLEGEELIREVLNIPDDRPLENFYPGRNRPFISYWANNETFMNPYGISALDNLESKQDEINWTITRSAVIYEQNGKPRISITKEMMDTLLNIAYERDGHSAKEASMMTPRIDHRDMEITTFDENGRSMEIHQIDISKIGDMDHVKNLIKLMLIETQTSEKAVDFYLDGGASGAQSGVAKFYDLLTTILKSRRLQKEYIDFLKELYESCLWLLNDQDSSIRIEEPNIETQDMILKPRAELVAENMAAYAASKQGQSLETTVRRMNPDASEDWIQEEIARIEEEQAGSDTSSLMGINQTFEQMNDNRDEDGNIIEEGDTEEEPSAEENEEIEKEGEPIA</sequence>
<accession>M4ZRM8</accession>
<name>M4ZRM8_9CAUD</name>
<dbReference type="GeneID" id="15042077"/>
<reference evidence="2 3" key="1">
    <citation type="journal article" date="2013" name="Virus Genes">
        <title>Complete nucleotide sequence of Bacillus subtilis (natto) bacteriophage PM1, a phage associated with disruption of food production.</title>
        <authorList>
            <person name="Umene K."/>
            <person name="Shiraishi A."/>
        </authorList>
    </citation>
    <scope>NUCLEOTIDE SEQUENCE [LARGE SCALE GENOMIC DNA]</scope>
    <source>
        <strain evidence="2">PM1</strain>
    </source>
</reference>
<evidence type="ECO:0008006" key="4">
    <source>
        <dbReference type="Google" id="ProtNLM"/>
    </source>
</evidence>
<keyword evidence="3" id="KW-1185">Reference proteome</keyword>